<dbReference type="SUPFAM" id="SSF56112">
    <property type="entry name" value="Protein kinase-like (PK-like)"/>
    <property type="match status" value="1"/>
</dbReference>
<accession>A0A6N9PY74</accession>
<reference evidence="7 8" key="1">
    <citation type="submission" date="2019-01" db="EMBL/GenBank/DDBJ databases">
        <title>Chengkuizengella sp. nov., isolated from deep-sea sediment of East Pacific Ocean.</title>
        <authorList>
            <person name="Yang J."/>
            <person name="Lai Q."/>
            <person name="Shao Z."/>
        </authorList>
    </citation>
    <scope>NUCLEOTIDE SEQUENCE [LARGE SCALE GENOMIC DNA]</scope>
    <source>
        <strain evidence="7 8">YPA3-1-1</strain>
    </source>
</reference>
<keyword evidence="7" id="KW-0723">Serine/threonine-protein kinase</keyword>
<evidence type="ECO:0000256" key="3">
    <source>
        <dbReference type="ARBA" id="ARBA00022777"/>
    </source>
</evidence>
<evidence type="ECO:0000259" key="6">
    <source>
        <dbReference type="PROSITE" id="PS50011"/>
    </source>
</evidence>
<dbReference type="RefSeq" id="WP_160644221.1">
    <property type="nucleotide sequence ID" value="NZ_SIJB01000007.1"/>
</dbReference>
<gene>
    <name evidence="7" type="ORF">ERL59_02630</name>
</gene>
<dbReference type="CDD" id="cd14014">
    <property type="entry name" value="STKc_PknB_like"/>
    <property type="match status" value="1"/>
</dbReference>
<dbReference type="AlphaFoldDB" id="A0A6N9PY74"/>
<name>A0A6N9PY74_9BACL</name>
<proteinExistence type="predicted"/>
<keyword evidence="8" id="KW-1185">Reference proteome</keyword>
<dbReference type="Proteomes" id="UP000448943">
    <property type="component" value="Unassembled WGS sequence"/>
</dbReference>
<dbReference type="InterPro" id="IPR008271">
    <property type="entry name" value="Ser/Thr_kinase_AS"/>
</dbReference>
<sequence>MIQNYLTPKDCLGDRYRILSIIGQGGMGAVYLAEDLKLRGKRWAIKESKENEHIQNFKKEAETLIQLNHPYLPNIVDYFPPNEKGLSYLVMDYIDGQNLAQKFKNMGNHLSFEKVIKYAIQICELLHYLHHHSKNPIIYRDLKPSNVMIDQQDNVRLIDFGISRSFKQHKQQDTVHLGTVGFAAPEQFEDKQTDHRTDLFNLGAMLYYFLTGGHYYTSPKSLENTNIPFQIIRVLQKLLQFNPENRYQDTLQVKRDLEKLQFTGQSLDSPNKTSLHASLQFEPKIIVVGNMYQGAGSTFISISLARMFHHFKIKNALIEYPTNVPELYSLLNGEKNKPKQYEFLFDQYHSYHRSSNKLEWNSGFTTWYPLPLSNHTQHDKNGSQTEIQNLLFNIRKPIMIVDISNGWTHPSVQQLCNSADEICFVVDSIPTKFSAGISQDQLKKATRLKQTSKNVHFIVNRDLNAMVRKLWNNTLPWNPSCYIPNFPFENVHEHIWKGKMFQDEKNIKSKLLEELYPFIRKIVPKNMLEQQANKTGKIKKWFQ</sequence>
<keyword evidence="2 5" id="KW-0547">Nucleotide-binding</keyword>
<dbReference type="PROSITE" id="PS00108">
    <property type="entry name" value="PROTEIN_KINASE_ST"/>
    <property type="match status" value="1"/>
</dbReference>
<keyword evidence="4 5" id="KW-0067">ATP-binding</keyword>
<dbReference type="Gene3D" id="3.30.200.20">
    <property type="entry name" value="Phosphorylase Kinase, domain 1"/>
    <property type="match status" value="1"/>
</dbReference>
<evidence type="ECO:0000313" key="8">
    <source>
        <dbReference type="Proteomes" id="UP000448943"/>
    </source>
</evidence>
<dbReference type="GO" id="GO:0005524">
    <property type="term" value="F:ATP binding"/>
    <property type="evidence" value="ECO:0007669"/>
    <property type="project" value="UniProtKB-UniRule"/>
</dbReference>
<dbReference type="Gene3D" id="1.10.510.10">
    <property type="entry name" value="Transferase(Phosphotransferase) domain 1"/>
    <property type="match status" value="1"/>
</dbReference>
<dbReference type="OrthoDB" id="9788659at2"/>
<dbReference type="InterPro" id="IPR000719">
    <property type="entry name" value="Prot_kinase_dom"/>
</dbReference>
<dbReference type="PANTHER" id="PTHR43289:SF34">
    <property type="entry name" value="SERINE_THREONINE-PROTEIN KINASE YBDM-RELATED"/>
    <property type="match status" value="1"/>
</dbReference>
<dbReference type="GO" id="GO:0004674">
    <property type="term" value="F:protein serine/threonine kinase activity"/>
    <property type="evidence" value="ECO:0007669"/>
    <property type="project" value="UniProtKB-KW"/>
</dbReference>
<feature type="binding site" evidence="5">
    <location>
        <position position="46"/>
    </location>
    <ligand>
        <name>ATP</name>
        <dbReference type="ChEBI" id="CHEBI:30616"/>
    </ligand>
</feature>
<dbReference type="PANTHER" id="PTHR43289">
    <property type="entry name" value="MITOGEN-ACTIVATED PROTEIN KINASE KINASE KINASE 20-RELATED"/>
    <property type="match status" value="1"/>
</dbReference>
<keyword evidence="1" id="KW-0808">Transferase</keyword>
<organism evidence="7 8">
    <name type="scientific">Chengkuizengella marina</name>
    <dbReference type="NCBI Taxonomy" id="2507566"/>
    <lineage>
        <taxon>Bacteria</taxon>
        <taxon>Bacillati</taxon>
        <taxon>Bacillota</taxon>
        <taxon>Bacilli</taxon>
        <taxon>Bacillales</taxon>
        <taxon>Paenibacillaceae</taxon>
        <taxon>Chengkuizengella</taxon>
    </lineage>
</organism>
<comment type="caution">
    <text evidence="7">The sequence shown here is derived from an EMBL/GenBank/DDBJ whole genome shotgun (WGS) entry which is preliminary data.</text>
</comment>
<dbReference type="InterPro" id="IPR017441">
    <property type="entry name" value="Protein_kinase_ATP_BS"/>
</dbReference>
<evidence type="ECO:0000313" key="7">
    <source>
        <dbReference type="EMBL" id="NBI27856.1"/>
    </source>
</evidence>
<evidence type="ECO:0000256" key="4">
    <source>
        <dbReference type="ARBA" id="ARBA00022840"/>
    </source>
</evidence>
<evidence type="ECO:0000256" key="5">
    <source>
        <dbReference type="PROSITE-ProRule" id="PRU10141"/>
    </source>
</evidence>
<evidence type="ECO:0000256" key="2">
    <source>
        <dbReference type="ARBA" id="ARBA00022741"/>
    </source>
</evidence>
<dbReference type="SMART" id="SM00220">
    <property type="entry name" value="S_TKc"/>
    <property type="match status" value="1"/>
</dbReference>
<protein>
    <submittedName>
        <fullName evidence="7">Serine/threonine protein kinase</fullName>
    </submittedName>
</protein>
<dbReference type="InterPro" id="IPR011009">
    <property type="entry name" value="Kinase-like_dom_sf"/>
</dbReference>
<evidence type="ECO:0000256" key="1">
    <source>
        <dbReference type="ARBA" id="ARBA00022679"/>
    </source>
</evidence>
<dbReference type="Gene3D" id="3.40.50.300">
    <property type="entry name" value="P-loop containing nucleotide triphosphate hydrolases"/>
    <property type="match status" value="1"/>
</dbReference>
<dbReference type="PROSITE" id="PS50011">
    <property type="entry name" value="PROTEIN_KINASE_DOM"/>
    <property type="match status" value="1"/>
</dbReference>
<keyword evidence="3 7" id="KW-0418">Kinase</keyword>
<dbReference type="Pfam" id="PF00069">
    <property type="entry name" value="Pkinase"/>
    <property type="match status" value="1"/>
</dbReference>
<feature type="domain" description="Protein kinase" evidence="6">
    <location>
        <begin position="16"/>
        <end position="260"/>
    </location>
</feature>
<dbReference type="PROSITE" id="PS00107">
    <property type="entry name" value="PROTEIN_KINASE_ATP"/>
    <property type="match status" value="1"/>
</dbReference>
<dbReference type="EMBL" id="SIJB01000007">
    <property type="protein sequence ID" value="NBI27856.1"/>
    <property type="molecule type" value="Genomic_DNA"/>
</dbReference>
<dbReference type="InterPro" id="IPR027417">
    <property type="entry name" value="P-loop_NTPase"/>
</dbReference>